<comment type="caution">
    <text evidence="3">The sequence shown here is derived from an EMBL/GenBank/DDBJ whole genome shotgun (WGS) entry which is preliminary data.</text>
</comment>
<dbReference type="AlphaFoldDB" id="A0A9D1SXD7"/>
<reference evidence="3" key="2">
    <citation type="journal article" date="2021" name="PeerJ">
        <title>Extensive microbial diversity within the chicken gut microbiome revealed by metagenomics and culture.</title>
        <authorList>
            <person name="Gilroy R."/>
            <person name="Ravi A."/>
            <person name="Getino M."/>
            <person name="Pursley I."/>
            <person name="Horton D.L."/>
            <person name="Alikhan N.F."/>
            <person name="Baker D."/>
            <person name="Gharbi K."/>
            <person name="Hall N."/>
            <person name="Watson M."/>
            <person name="Adriaenssens E.M."/>
            <person name="Foster-Nyarko E."/>
            <person name="Jarju S."/>
            <person name="Secka A."/>
            <person name="Antonio M."/>
            <person name="Oren A."/>
            <person name="Chaudhuri R.R."/>
            <person name="La Ragione R."/>
            <person name="Hildebrand F."/>
            <person name="Pallen M.J."/>
        </authorList>
    </citation>
    <scope>NUCLEOTIDE SEQUENCE</scope>
    <source>
        <strain evidence="3">23406</strain>
    </source>
</reference>
<feature type="transmembrane region" description="Helical" evidence="1">
    <location>
        <begin position="12"/>
        <end position="36"/>
    </location>
</feature>
<gene>
    <name evidence="3" type="ORF">IAB14_01420</name>
</gene>
<keyword evidence="1" id="KW-0812">Transmembrane</keyword>
<organism evidence="3 4">
    <name type="scientific">Candidatus Stercoripulliclostridium merdipullorum</name>
    <dbReference type="NCBI Taxonomy" id="2840952"/>
    <lineage>
        <taxon>Bacteria</taxon>
        <taxon>Bacillati</taxon>
        <taxon>Bacillota</taxon>
        <taxon>Clostridia</taxon>
        <taxon>Eubacteriales</taxon>
        <taxon>Candidatus Stercoripulliclostridium</taxon>
    </lineage>
</organism>
<proteinExistence type="predicted"/>
<dbReference type="GO" id="GO:0016020">
    <property type="term" value="C:membrane"/>
    <property type="evidence" value="ECO:0007669"/>
    <property type="project" value="InterPro"/>
</dbReference>
<keyword evidence="1" id="KW-0472">Membrane</keyword>
<evidence type="ECO:0000313" key="4">
    <source>
        <dbReference type="Proteomes" id="UP000886891"/>
    </source>
</evidence>
<dbReference type="SMART" id="SM00900">
    <property type="entry name" value="FMN_bind"/>
    <property type="match status" value="1"/>
</dbReference>
<dbReference type="InterPro" id="IPR007329">
    <property type="entry name" value="FMN-bd"/>
</dbReference>
<reference evidence="3" key="1">
    <citation type="submission" date="2020-10" db="EMBL/GenBank/DDBJ databases">
        <authorList>
            <person name="Gilroy R."/>
        </authorList>
    </citation>
    <scope>NUCLEOTIDE SEQUENCE</scope>
    <source>
        <strain evidence="3">23406</strain>
    </source>
</reference>
<name>A0A9D1SXD7_9FIRM</name>
<evidence type="ECO:0000256" key="1">
    <source>
        <dbReference type="SAM" id="Phobius"/>
    </source>
</evidence>
<evidence type="ECO:0000259" key="2">
    <source>
        <dbReference type="SMART" id="SM00900"/>
    </source>
</evidence>
<dbReference type="EMBL" id="DVOH01000013">
    <property type="protein sequence ID" value="HIU99756.1"/>
    <property type="molecule type" value="Genomic_DNA"/>
</dbReference>
<keyword evidence="1" id="KW-1133">Transmembrane helix</keyword>
<dbReference type="Pfam" id="PF04205">
    <property type="entry name" value="FMN_bind"/>
    <property type="match status" value="1"/>
</dbReference>
<dbReference type="Proteomes" id="UP000886891">
    <property type="component" value="Unassembled WGS sequence"/>
</dbReference>
<evidence type="ECO:0000313" key="3">
    <source>
        <dbReference type="EMBL" id="HIU99756.1"/>
    </source>
</evidence>
<sequence length="189" mass="20629">MKLKIDNESVRLVVSLAVIAFFAALVLSVVHMFTIVDEEARLREKIGEVYSAPLTDQTFDWTGYVDRPDTSISNCYRAEDGAYIMIAKSDKAYSSSGIELIVIIKDDLIKDVIKYKASETPGIGSKLLEDSYLKQFTKYSVDDFDFASGTAGGAAGIDVAYVTGATRSSTGVRYAVEAAVKAYLFLEGK</sequence>
<dbReference type="GO" id="GO:0010181">
    <property type="term" value="F:FMN binding"/>
    <property type="evidence" value="ECO:0007669"/>
    <property type="project" value="InterPro"/>
</dbReference>
<accession>A0A9D1SXD7</accession>
<feature type="domain" description="FMN-binding" evidence="2">
    <location>
        <begin position="92"/>
        <end position="183"/>
    </location>
</feature>
<protein>
    <submittedName>
        <fullName evidence="3">FMN-binding protein</fullName>
    </submittedName>
</protein>